<proteinExistence type="predicted"/>
<reference evidence="1 2" key="1">
    <citation type="submission" date="2008-09" db="EMBL/GenBank/DDBJ databases">
        <authorList>
            <person name="Tantoco A.T."/>
            <person name="Edgar R.H."/>
            <person name="Ko C."/>
            <person name="Chambers R.A."/>
            <person name="Jacobs-Sera D."/>
            <person name="Hendrix R.W."/>
            <person name="Hatfull G.F."/>
        </authorList>
    </citation>
    <scope>NUCLEOTIDE SEQUENCE [LARGE SCALE GENOMIC DNA]</scope>
</reference>
<name>B5U533_9CAUD</name>
<dbReference type="KEGG" id="vg:6940765"/>
<protein>
    <submittedName>
        <fullName evidence="1">Uncharacterized protein</fullName>
    </submittedName>
</protein>
<keyword evidence="2" id="KW-1185">Reference proteome</keyword>
<evidence type="ECO:0000313" key="1">
    <source>
        <dbReference type="EMBL" id="ACI12479.1"/>
    </source>
</evidence>
<gene>
    <name evidence="1" type="primary">63</name>
    <name evidence="1" type="ORF">KONSTANTINE_63</name>
</gene>
<dbReference type="EMBL" id="FJ174691">
    <property type="protein sequence ID" value="ACI12479.1"/>
    <property type="molecule type" value="Genomic_DNA"/>
</dbReference>
<organism evidence="1 2">
    <name type="scientific">Mycobacterium phage Konstantine</name>
    <dbReference type="NCBI Taxonomy" id="563121"/>
    <lineage>
        <taxon>Viruses</taxon>
        <taxon>Duplodnaviria</taxon>
        <taxon>Heunggongvirae</taxon>
        <taxon>Uroviricota</taxon>
        <taxon>Caudoviricetes</taxon>
        <taxon>Konstantinevirus</taxon>
        <taxon>Konstantinevirus konstantine</taxon>
    </lineage>
</organism>
<dbReference type="RefSeq" id="YP_002242120.1">
    <property type="nucleotide sequence ID" value="NC_011292.1"/>
</dbReference>
<dbReference type="Proteomes" id="UP000002183">
    <property type="component" value="Segment"/>
</dbReference>
<sequence>MAGHIGLTPVPDDGELSEFIQKMIDSDQETCDRHMGDLAETVEFTVRDSEPETFAYARMVNFLTDSMEAGELVHLCAAALWRLYGESRNQGNVVPIQPETDKG</sequence>
<dbReference type="GeneID" id="6940765"/>
<accession>B5U533</accession>
<evidence type="ECO:0000313" key="2">
    <source>
        <dbReference type="Proteomes" id="UP000002183"/>
    </source>
</evidence>